<name>A0A248UIM1_9HYPH</name>
<proteinExistence type="predicted"/>
<sequence>MNSAFAGEAEGDRILERQMGRKVYLAKATRQDQLVLSTGETQWIERKSANLSRG</sequence>
<dbReference type="AlphaFoldDB" id="A0A248UIM1"/>
<accession>A0A248UIM1</accession>
<reference evidence="1 2" key="1">
    <citation type="submission" date="2017-07" db="EMBL/GenBank/DDBJ databases">
        <title>Phylogenetic study on the rhizospheric bacterium Ochrobactrum sp. A44.</title>
        <authorList>
            <person name="Krzyzanowska D.M."/>
            <person name="Ossowicki A."/>
            <person name="Rajewska M."/>
            <person name="Maciag T."/>
            <person name="Kaczynski Z."/>
            <person name="Czerwicka M."/>
            <person name="Jafra S."/>
        </authorList>
    </citation>
    <scope>NUCLEOTIDE SEQUENCE [LARGE SCALE GENOMIC DNA]</scope>
    <source>
        <strain evidence="1 2">A44</strain>
    </source>
</reference>
<organism evidence="1 2">
    <name type="scientific">Ochrobactrum quorumnocens</name>
    <dbReference type="NCBI Taxonomy" id="271865"/>
    <lineage>
        <taxon>Bacteria</taxon>
        <taxon>Pseudomonadati</taxon>
        <taxon>Pseudomonadota</taxon>
        <taxon>Alphaproteobacteria</taxon>
        <taxon>Hyphomicrobiales</taxon>
        <taxon>Brucellaceae</taxon>
        <taxon>Brucella/Ochrobactrum group</taxon>
        <taxon>Ochrobactrum</taxon>
    </lineage>
</organism>
<dbReference type="KEGG" id="och:CES85_1387"/>
<keyword evidence="1" id="KW-0687">Ribonucleoprotein</keyword>
<evidence type="ECO:0000313" key="1">
    <source>
        <dbReference type="EMBL" id="ASV86129.1"/>
    </source>
</evidence>
<gene>
    <name evidence="1" type="ORF">CES85_1387</name>
</gene>
<protein>
    <submittedName>
        <fullName evidence="1">Putative 50S ribosomal protein L10</fullName>
    </submittedName>
</protein>
<keyword evidence="1" id="KW-0689">Ribosomal protein</keyword>
<evidence type="ECO:0000313" key="2">
    <source>
        <dbReference type="Proteomes" id="UP000215256"/>
    </source>
</evidence>
<dbReference type="GO" id="GO:0005840">
    <property type="term" value="C:ribosome"/>
    <property type="evidence" value="ECO:0007669"/>
    <property type="project" value="UniProtKB-KW"/>
</dbReference>
<dbReference type="Proteomes" id="UP000215256">
    <property type="component" value="Chromosome 1"/>
</dbReference>
<dbReference type="EMBL" id="CP022604">
    <property type="protein sequence ID" value="ASV86129.1"/>
    <property type="molecule type" value="Genomic_DNA"/>
</dbReference>